<feature type="transmembrane region" description="Helical" evidence="1">
    <location>
        <begin position="40"/>
        <end position="56"/>
    </location>
</feature>
<keyword evidence="1" id="KW-1133">Transmembrane helix</keyword>
<evidence type="ECO:0000313" key="3">
    <source>
        <dbReference type="Proteomes" id="UP000288227"/>
    </source>
</evidence>
<feature type="transmembrane region" description="Helical" evidence="1">
    <location>
        <begin position="68"/>
        <end position="97"/>
    </location>
</feature>
<evidence type="ECO:0000313" key="2">
    <source>
        <dbReference type="EMBL" id="GCC52218.1"/>
    </source>
</evidence>
<accession>A0A401UBD1</accession>
<organism evidence="2 3">
    <name type="scientific">Chryseotalea sanaruensis</name>
    <dbReference type="NCBI Taxonomy" id="2482724"/>
    <lineage>
        <taxon>Bacteria</taxon>
        <taxon>Pseudomonadati</taxon>
        <taxon>Bacteroidota</taxon>
        <taxon>Cytophagia</taxon>
        <taxon>Cytophagales</taxon>
        <taxon>Chryseotaleaceae</taxon>
        <taxon>Chryseotalea</taxon>
    </lineage>
</organism>
<name>A0A401UBD1_9BACT</name>
<sequence length="152" mass="16924">MSFFSNPNRIPESYGLRIAAGLIGFFVLMFVLGFGHVVELRLLNLFILAGGIYFALKKFKATHGASIHYFRALATGVATAAIGSFIFGAFLFFFLYIDVGFMEWIIENEPMGRYMNPYIASFIVVLEGVFSGLLVTFVLINYISTEVDNVTS</sequence>
<dbReference type="Proteomes" id="UP000288227">
    <property type="component" value="Unassembled WGS sequence"/>
</dbReference>
<keyword evidence="1" id="KW-0472">Membrane</keyword>
<dbReference type="OrthoDB" id="979246at2"/>
<dbReference type="RefSeq" id="WP_127122862.1">
    <property type="nucleotide sequence ID" value="NZ_BHXQ01000004.1"/>
</dbReference>
<dbReference type="EMBL" id="BHXQ01000004">
    <property type="protein sequence ID" value="GCC52218.1"/>
    <property type="molecule type" value="Genomic_DNA"/>
</dbReference>
<protein>
    <submittedName>
        <fullName evidence="2">DUF4199 domain-containing protein</fullName>
    </submittedName>
</protein>
<keyword evidence="3" id="KW-1185">Reference proteome</keyword>
<gene>
    <name evidence="2" type="ORF">SanaruYs_24540</name>
</gene>
<keyword evidence="1" id="KW-0812">Transmembrane</keyword>
<evidence type="ECO:0000256" key="1">
    <source>
        <dbReference type="SAM" id="Phobius"/>
    </source>
</evidence>
<comment type="caution">
    <text evidence="2">The sequence shown here is derived from an EMBL/GenBank/DDBJ whole genome shotgun (WGS) entry which is preliminary data.</text>
</comment>
<reference evidence="2 3" key="1">
    <citation type="submission" date="2018-11" db="EMBL/GenBank/DDBJ databases">
        <title>Chryseotalea sanarue gen. nov., sp., nov., a member of the family Cytophagaceae, isolated from a brackish lake in Hamamatsu Japan.</title>
        <authorList>
            <person name="Maejima Y."/>
            <person name="Iino T."/>
            <person name="Muraguchi Y."/>
            <person name="Fukuda K."/>
            <person name="Ohkuma M."/>
            <person name="Moriuchi R."/>
            <person name="Dohra H."/>
            <person name="Kimbara K."/>
            <person name="Shintani M."/>
        </authorList>
    </citation>
    <scope>NUCLEOTIDE SEQUENCE [LARGE SCALE GENOMIC DNA]</scope>
    <source>
        <strain evidence="2 3">Ys</strain>
    </source>
</reference>
<feature type="transmembrane region" description="Helical" evidence="1">
    <location>
        <begin position="14"/>
        <end position="34"/>
    </location>
</feature>
<proteinExistence type="predicted"/>
<feature type="transmembrane region" description="Helical" evidence="1">
    <location>
        <begin position="117"/>
        <end position="143"/>
    </location>
</feature>
<dbReference type="AlphaFoldDB" id="A0A401UBD1"/>